<dbReference type="InterPro" id="IPR007499">
    <property type="entry name" value="ERF_bacteria_virus"/>
</dbReference>
<sequence length="213" mass="23447">MSGENHVYKAIADVTAEMSKEGIAKGRKNQQQGYSFRGIDEVLNALSPVLSKHKLVILPRMTERECVERQSKNGGVIFYVTVKAEFDFVSAVDGSKHTVSTYGEAMDSADKATNKAMSAAYKYAAFQTFCIPTEGDNDADATTHDVAPKVPPEKLTAERKEFIVKMLLEADTPEKLKAIKDQAKAECQRFGDEAAYKEIINAVKAAKTKKESK</sequence>
<protein>
    <submittedName>
        <fullName evidence="1">Single-stranded DNA-binding protein</fullName>
    </submittedName>
</protein>
<keyword evidence="2" id="KW-1185">Reference proteome</keyword>
<comment type="caution">
    <text evidence="1">The sequence shown here is derived from an EMBL/GenBank/DDBJ whole genome shotgun (WGS) entry which is preliminary data.</text>
</comment>
<dbReference type="Pfam" id="PF04404">
    <property type="entry name" value="ERF"/>
    <property type="match status" value="1"/>
</dbReference>
<gene>
    <name evidence="1" type="ORF">EU556_20920</name>
</gene>
<dbReference type="GO" id="GO:0003677">
    <property type="term" value="F:DNA binding"/>
    <property type="evidence" value="ECO:0007669"/>
    <property type="project" value="UniProtKB-KW"/>
</dbReference>
<name>A0A4Z0P142_9BACT</name>
<organism evidence="1 2">
    <name type="scientific">Hymenobacter fodinae</name>
    <dbReference type="NCBI Taxonomy" id="2510796"/>
    <lineage>
        <taxon>Bacteria</taxon>
        <taxon>Pseudomonadati</taxon>
        <taxon>Bacteroidota</taxon>
        <taxon>Cytophagia</taxon>
        <taxon>Cytophagales</taxon>
        <taxon>Hymenobacteraceae</taxon>
        <taxon>Hymenobacter</taxon>
    </lineage>
</organism>
<dbReference type="Proteomes" id="UP000298337">
    <property type="component" value="Unassembled WGS sequence"/>
</dbReference>
<keyword evidence="1" id="KW-0238">DNA-binding</keyword>
<evidence type="ECO:0000313" key="2">
    <source>
        <dbReference type="Proteomes" id="UP000298337"/>
    </source>
</evidence>
<accession>A0A4Z0P142</accession>
<proteinExistence type="predicted"/>
<dbReference type="RefSeq" id="WP_135436095.1">
    <property type="nucleotide sequence ID" value="NZ_SRLA01000005.1"/>
</dbReference>
<evidence type="ECO:0000313" key="1">
    <source>
        <dbReference type="EMBL" id="TGE04651.1"/>
    </source>
</evidence>
<reference evidence="1 2" key="1">
    <citation type="submission" date="2019-04" db="EMBL/GenBank/DDBJ databases">
        <authorList>
            <person name="Feng G."/>
            <person name="Zhang J."/>
            <person name="Zhu H."/>
        </authorList>
    </citation>
    <scope>NUCLEOTIDE SEQUENCE [LARGE SCALE GENOMIC DNA]</scope>
    <source>
        <strain evidence="1 2">92R-1</strain>
    </source>
</reference>
<dbReference type="OrthoDB" id="1976435at2"/>
<dbReference type="AlphaFoldDB" id="A0A4Z0P142"/>
<dbReference type="EMBL" id="SRLA01000005">
    <property type="protein sequence ID" value="TGE04651.1"/>
    <property type="molecule type" value="Genomic_DNA"/>
</dbReference>